<dbReference type="NCBIfam" id="TIGR02870">
    <property type="entry name" value="spore_II_D"/>
    <property type="match status" value="1"/>
</dbReference>
<gene>
    <name evidence="2" type="ORF">NEOCIP111885_00341</name>
</gene>
<dbReference type="PANTHER" id="PTHR30032:SF4">
    <property type="entry name" value="AMIDASE ENHANCER"/>
    <property type="match status" value="1"/>
</dbReference>
<dbReference type="PANTHER" id="PTHR30032">
    <property type="entry name" value="N-ACETYLMURAMOYL-L-ALANINE AMIDASE-RELATED"/>
    <property type="match status" value="1"/>
</dbReference>
<dbReference type="InterPro" id="IPR013693">
    <property type="entry name" value="SpoIID/LytB_N"/>
</dbReference>
<protein>
    <recommendedName>
        <fullName evidence="1">Sporulation stage II protein D amidase enhancer LytB N-terminal domain-containing protein</fullName>
    </recommendedName>
</protein>
<name>A0A9C7G6W1_9BACI</name>
<dbReference type="Proteomes" id="UP000789845">
    <property type="component" value="Unassembled WGS sequence"/>
</dbReference>
<organism evidence="2 3">
    <name type="scientific">Pseudoneobacillus rhizosphaerae</name>
    <dbReference type="NCBI Taxonomy" id="2880968"/>
    <lineage>
        <taxon>Bacteria</taxon>
        <taxon>Bacillati</taxon>
        <taxon>Bacillota</taxon>
        <taxon>Bacilli</taxon>
        <taxon>Bacillales</taxon>
        <taxon>Bacillaceae</taxon>
        <taxon>Pseudoneobacillus</taxon>
    </lineage>
</organism>
<keyword evidence="3" id="KW-1185">Reference proteome</keyword>
<comment type="caution">
    <text evidence="2">The sequence shown here is derived from an EMBL/GenBank/DDBJ whole genome shotgun (WGS) entry which is preliminary data.</text>
</comment>
<dbReference type="EMBL" id="CAKJTG010000002">
    <property type="protein sequence ID" value="CAG9606653.1"/>
    <property type="molecule type" value="Genomic_DNA"/>
</dbReference>
<dbReference type="NCBIfam" id="TIGR02669">
    <property type="entry name" value="SpoIID_LytB"/>
    <property type="match status" value="1"/>
</dbReference>
<reference evidence="2" key="1">
    <citation type="submission" date="2021-10" db="EMBL/GenBank/DDBJ databases">
        <authorList>
            <person name="Criscuolo A."/>
        </authorList>
    </citation>
    <scope>NUCLEOTIDE SEQUENCE</scope>
    <source>
        <strain evidence="2">CIP111885</strain>
    </source>
</reference>
<dbReference type="InterPro" id="IPR014225">
    <property type="entry name" value="Spore_II_D_firmicutes"/>
</dbReference>
<dbReference type="GO" id="GO:0030435">
    <property type="term" value="P:sporulation resulting in formation of a cellular spore"/>
    <property type="evidence" value="ECO:0007669"/>
    <property type="project" value="InterPro"/>
</dbReference>
<dbReference type="GO" id="GO:0030288">
    <property type="term" value="C:outer membrane-bounded periplasmic space"/>
    <property type="evidence" value="ECO:0007669"/>
    <property type="project" value="TreeGrafter"/>
</dbReference>
<proteinExistence type="predicted"/>
<evidence type="ECO:0000313" key="2">
    <source>
        <dbReference type="EMBL" id="CAG9606653.1"/>
    </source>
</evidence>
<sequence>MKNFKPFFVLAAVLFTITLLIPALLVLPFSDGKASGELGENLHSSGPESVPVDSSQLESSVEVAVYRMSKKQIDEIPLERYVVGVVASEMPADFELEALKAQALTARTYIVRQLTSSNQLGIPQGANVTDTETHQVYKSEEDLKKIWKPKDYEWKLRKVQEAVIATKGQILTYDGTPIDSTFFSTSNGYTENSEDYWSNSYPYLRSVESPWDVTESPKFNNQVIMTVSEFEGKLGVKITGNEIGVITERTEGNRVAKVNINGKTLSGKDIREKLDLKSSDFSWIKKGNQIIISTKGNGHGVGMSQYGANGMAKEGKSYDQIVKHYYQGVTISPAEKHLTTITAKK</sequence>
<dbReference type="InterPro" id="IPR013486">
    <property type="entry name" value="SpoIID/LytB"/>
</dbReference>
<dbReference type="RefSeq" id="WP_230494937.1">
    <property type="nucleotide sequence ID" value="NZ_CAKJTG010000002.1"/>
</dbReference>
<evidence type="ECO:0000313" key="3">
    <source>
        <dbReference type="Proteomes" id="UP000789845"/>
    </source>
</evidence>
<dbReference type="InterPro" id="IPR051922">
    <property type="entry name" value="Bact_Sporulation_Assoc"/>
</dbReference>
<evidence type="ECO:0000259" key="1">
    <source>
        <dbReference type="Pfam" id="PF08486"/>
    </source>
</evidence>
<dbReference type="AlphaFoldDB" id="A0A9C7G6W1"/>
<feature type="domain" description="Sporulation stage II protein D amidase enhancer LytB N-terminal" evidence="1">
    <location>
        <begin position="69"/>
        <end position="173"/>
    </location>
</feature>
<dbReference type="Pfam" id="PF08486">
    <property type="entry name" value="SpoIID"/>
    <property type="match status" value="1"/>
</dbReference>
<accession>A0A9C7G6W1</accession>